<dbReference type="EMBL" id="SDEE01000816">
    <property type="protein sequence ID" value="RXW13851.1"/>
    <property type="molecule type" value="Genomic_DNA"/>
</dbReference>
<dbReference type="PANTHER" id="PTHR33096:SF1">
    <property type="entry name" value="CXC1-LIKE CYSTEINE CLUSTER ASSOCIATED WITH KDZ TRANSPOSASES DOMAIN-CONTAINING PROTEIN"/>
    <property type="match status" value="1"/>
</dbReference>
<gene>
    <name evidence="3" type="ORF">EST38_g12002</name>
</gene>
<organism evidence="3 4">
    <name type="scientific">Candolleomyces aberdarensis</name>
    <dbReference type="NCBI Taxonomy" id="2316362"/>
    <lineage>
        <taxon>Eukaryota</taxon>
        <taxon>Fungi</taxon>
        <taxon>Dikarya</taxon>
        <taxon>Basidiomycota</taxon>
        <taxon>Agaricomycotina</taxon>
        <taxon>Agaricomycetes</taxon>
        <taxon>Agaricomycetidae</taxon>
        <taxon>Agaricales</taxon>
        <taxon>Agaricineae</taxon>
        <taxon>Psathyrellaceae</taxon>
        <taxon>Candolleomyces</taxon>
    </lineage>
</organism>
<dbReference type="STRING" id="2316362.A0A4Q2D5S1"/>
<keyword evidence="4" id="KW-1185">Reference proteome</keyword>
<feature type="coiled-coil region" evidence="1">
    <location>
        <begin position="668"/>
        <end position="695"/>
    </location>
</feature>
<dbReference type="InterPro" id="IPR040521">
    <property type="entry name" value="KDZ"/>
</dbReference>
<feature type="region of interest" description="Disordered" evidence="2">
    <location>
        <begin position="26"/>
        <end position="84"/>
    </location>
</feature>
<evidence type="ECO:0000256" key="1">
    <source>
        <dbReference type="SAM" id="Coils"/>
    </source>
</evidence>
<comment type="caution">
    <text evidence="3">The sequence shown here is derived from an EMBL/GenBank/DDBJ whole genome shotgun (WGS) entry which is preliminary data.</text>
</comment>
<dbReference type="Pfam" id="PF18758">
    <property type="entry name" value="KDZ"/>
    <property type="match status" value="1"/>
</dbReference>
<feature type="region of interest" description="Disordered" evidence="2">
    <location>
        <begin position="421"/>
        <end position="450"/>
    </location>
</feature>
<keyword evidence="1" id="KW-0175">Coiled coil</keyword>
<feature type="compositionally biased region" description="Basic and acidic residues" evidence="2">
    <location>
        <begin position="28"/>
        <end position="38"/>
    </location>
</feature>
<proteinExistence type="predicted"/>
<protein>
    <recommendedName>
        <fullName evidence="5">CxC1-like cysteine cluster associated with KDZ transposases domain-containing protein</fullName>
    </recommendedName>
</protein>
<sequence length="1073" mass="119361">MAISSYARQRKFQHLDARIATLYQCRGKQQDSEDRDSGAELDTPGPAGGQPNGVPEDWTGTGTDAGQAMEMEQPVDSGKSGVVGQDGGAADDWMDEDNFPEISAKPAKRLAPDEEAEGLYARWKAGIPMLVKPLLKYLNSTIGKEWKIPPAVLATDCSEKNCPRTKHQLTGLLFASFQAYSVTACACQPLTYVLVRNGMFPTAPLSPRWAVSIELLDLFLALTERSSDAVTALATALNSTYKRRSFVLLTSKGKRVQEPFRRGIGYAMQWYDCLRIEIERMKERAIASKFSSPAQGTALGCNVTANTISSPSPAPTTFVPEAIVPEPGDSLTAVEERVPFGPIPPPTLLECHRLLQGRCPACFGGNKFGLTFVEGGDIHVATDCNFNHRHIRGVANSPAFYDPEFFLSKEQVDRVGDRIEAARPRSKPQKNTVPDESIDACQESHDAGTGSTVKTSLERFDIGGLAALVCRHDIPLFLANVDTPGEQQKYAVALIESLMSLIPRNATVVVLYDVGCVLDRSIAKYEIFSIQIAERLLMATSVMHSYVHQWSCQLHYNPRLKTGLGLTDGENVERLWSRIRRLIGVCRVSAANRRILLLDRQLRMIALELRDDLGTWSRRKMKNGVESQRLEAKKALKKCGEEVSVLREQWQNQKESQMSVQAHAPTRLKKDLDKILQIQTEIQDLENTIQKSSSLVKSGVLPAACRSSIQDLQKLCTDIQDKAQQMYAALNVSHEFPTIVGVELEFIRKIFLLRELKFQVQRRATSAFWEFDKLDRAAGGKEVPHGTKMHQTIRATMSKKTAALTNAVEHYNRDCEKLAKVRPQSCTIPLPKPLPTNLKLLKACPDLMESVWIEPVDSEKQRWVYDADIRDGIRAVHRIDRCAEETRRLGREADNMCRWFGRELSAISEAMKEPSNVDLLCFLQQDFDNVLALADTWPTLLAPRTRYDEHIKAASREGESANGLTWLILTETENDDVDEAATTDGTSAELDADQLCVDDLIEEYAQEQSDSTAGGDASMANDFAMECSLVADSTMTAWLARDESVIQELTFAFPQPTDATVPRLAGYRAQRVV</sequence>
<dbReference type="OrthoDB" id="3253684at2759"/>
<accession>A0A4Q2D5S1</accession>
<name>A0A4Q2D5S1_9AGAR</name>
<evidence type="ECO:0000313" key="4">
    <source>
        <dbReference type="Proteomes" id="UP000290288"/>
    </source>
</evidence>
<dbReference type="AlphaFoldDB" id="A0A4Q2D5S1"/>
<dbReference type="Proteomes" id="UP000290288">
    <property type="component" value="Unassembled WGS sequence"/>
</dbReference>
<evidence type="ECO:0008006" key="5">
    <source>
        <dbReference type="Google" id="ProtNLM"/>
    </source>
</evidence>
<evidence type="ECO:0000313" key="3">
    <source>
        <dbReference type="EMBL" id="RXW13851.1"/>
    </source>
</evidence>
<reference evidence="3 4" key="1">
    <citation type="submission" date="2019-01" db="EMBL/GenBank/DDBJ databases">
        <title>Draft genome sequence of Psathyrella aberdarensis IHI B618.</title>
        <authorList>
            <person name="Buettner E."/>
            <person name="Kellner H."/>
        </authorList>
    </citation>
    <scope>NUCLEOTIDE SEQUENCE [LARGE SCALE GENOMIC DNA]</scope>
    <source>
        <strain evidence="3 4">IHI B618</strain>
    </source>
</reference>
<dbReference type="PANTHER" id="PTHR33096">
    <property type="entry name" value="CXC2 DOMAIN-CONTAINING PROTEIN"/>
    <property type="match status" value="1"/>
</dbReference>
<evidence type="ECO:0000256" key="2">
    <source>
        <dbReference type="SAM" id="MobiDB-lite"/>
    </source>
</evidence>